<name>A0ABR5Q2H3_9LACO</name>
<comment type="caution">
    <text evidence="2">The sequence shown here is derived from an EMBL/GenBank/DDBJ whole genome shotgun (WGS) entry which is preliminary data.</text>
</comment>
<dbReference type="EMBL" id="JQCH01000038">
    <property type="protein sequence ID" value="KRO07958.1"/>
    <property type="molecule type" value="Genomic_DNA"/>
</dbReference>
<dbReference type="PROSITE" id="PS50035">
    <property type="entry name" value="PLD"/>
    <property type="match status" value="1"/>
</dbReference>
<dbReference type="InterPro" id="IPR001736">
    <property type="entry name" value="PLipase_D/transphosphatidylase"/>
</dbReference>
<dbReference type="SUPFAM" id="SSF56024">
    <property type="entry name" value="Phospholipase D/nuclease"/>
    <property type="match status" value="1"/>
</dbReference>
<accession>A0ABR5Q2H3</accession>
<dbReference type="Proteomes" id="UP000051884">
    <property type="component" value="Unassembled WGS sequence"/>
</dbReference>
<dbReference type="InterPro" id="IPR019065">
    <property type="entry name" value="RE_NgoFVII_N"/>
</dbReference>
<dbReference type="CDD" id="cd09117">
    <property type="entry name" value="PLDc_Bfil_DEXD_like"/>
    <property type="match status" value="1"/>
</dbReference>
<dbReference type="Pfam" id="PF09565">
    <property type="entry name" value="RE_NgoFVII"/>
    <property type="match status" value="1"/>
</dbReference>
<dbReference type="SUPFAM" id="SSF52540">
    <property type="entry name" value="P-loop containing nucleoside triphosphate hydrolases"/>
    <property type="match status" value="1"/>
</dbReference>
<protein>
    <recommendedName>
        <fullName evidence="1">PLD phosphodiesterase domain-containing protein</fullName>
    </recommendedName>
</protein>
<evidence type="ECO:0000313" key="3">
    <source>
        <dbReference type="Proteomes" id="UP000051884"/>
    </source>
</evidence>
<sequence>MKSLGLITSHVIYNDENVDWSIEDIFDVTKFDQLLGVTYSVSAKFIQTYLEKFEQTKLVVGINNESVQKAANGEINKATFKNMMINVLKSSSTKLFDQLDDKSRNKVINHQIELKVPSIGYEIHSKFYLLKNSETGATRTIIGSANLSQAAFDNSLNQFEEIFIFDDSPLYANLTKHFEQNIAPILTDYFPNELFKVVQEKQTDLDLQVNFAAQGDANQISGITVITEDDLDRIKSHDVLDRMEDVQGKIQLGLLDDDIASDIKDLPEEQFLERNKHKDETQLTETTYKIAKDVISPRSKTPQIVTPQTMKKKITQHLTVKVTNSVNEEVPQRPWLVRKDTMIDTVNGKSGLLVKDALNPDILVNFGHRASLDEIKNSFKNINHLLNNYQKYTVNYNDDYGSRIMETILYAFSAPFISVMRAHARSKEERNDIPQFLFLGGIAGSGKSSLLRILAKMTQVSTKTEDYINYNTILPRGVHNKKSQTITQLGNWLLESNVYPLLIDEIPGEFLAVQSMVRT</sequence>
<reference evidence="2 3" key="1">
    <citation type="journal article" date="2015" name="Genome Announc.">
        <title>Expanding the biotechnology potential of lactobacilli through comparative genomics of 213 strains and associated genera.</title>
        <authorList>
            <person name="Sun Z."/>
            <person name="Harris H.M."/>
            <person name="McCann A."/>
            <person name="Guo C."/>
            <person name="Argimon S."/>
            <person name="Zhang W."/>
            <person name="Yang X."/>
            <person name="Jeffery I.B."/>
            <person name="Cooney J.C."/>
            <person name="Kagawa T.F."/>
            <person name="Liu W."/>
            <person name="Song Y."/>
            <person name="Salvetti E."/>
            <person name="Wrobel A."/>
            <person name="Rasinkangas P."/>
            <person name="Parkhill J."/>
            <person name="Rea M.C."/>
            <person name="O'Sullivan O."/>
            <person name="Ritari J."/>
            <person name="Douillard F.P."/>
            <person name="Paul Ross R."/>
            <person name="Yang R."/>
            <person name="Briner A.E."/>
            <person name="Felis G.E."/>
            <person name="de Vos W.M."/>
            <person name="Barrangou R."/>
            <person name="Klaenhammer T.R."/>
            <person name="Caufield P.W."/>
            <person name="Cui Y."/>
            <person name="Zhang H."/>
            <person name="O'Toole P.W."/>
        </authorList>
    </citation>
    <scope>NUCLEOTIDE SEQUENCE [LARGE SCALE GENOMIC DNA]</scope>
    <source>
        <strain evidence="2 3">DSM 26202</strain>
    </source>
</reference>
<evidence type="ECO:0000313" key="2">
    <source>
        <dbReference type="EMBL" id="KRO07958.1"/>
    </source>
</evidence>
<dbReference type="Gene3D" id="3.30.870.10">
    <property type="entry name" value="Endonuclease Chain A"/>
    <property type="match status" value="1"/>
</dbReference>
<proteinExistence type="predicted"/>
<keyword evidence="3" id="KW-1185">Reference proteome</keyword>
<feature type="domain" description="PLD phosphodiesterase" evidence="1">
    <location>
        <begin position="119"/>
        <end position="151"/>
    </location>
</feature>
<evidence type="ECO:0000259" key="1">
    <source>
        <dbReference type="PROSITE" id="PS50035"/>
    </source>
</evidence>
<organism evidence="2 3">
    <name type="scientific">Paucilactobacillus hokkaidonensis</name>
    <dbReference type="NCBI Taxonomy" id="1193095"/>
    <lineage>
        <taxon>Bacteria</taxon>
        <taxon>Bacillati</taxon>
        <taxon>Bacillota</taxon>
        <taxon>Bacilli</taxon>
        <taxon>Lactobacillales</taxon>
        <taxon>Lactobacillaceae</taxon>
        <taxon>Paucilactobacillus</taxon>
    </lineage>
</organism>
<gene>
    <name evidence="2" type="ORF">IV59_GL001571</name>
</gene>
<dbReference type="InterPro" id="IPR027417">
    <property type="entry name" value="P-loop_NTPase"/>
</dbReference>